<dbReference type="SUPFAM" id="SSF47459">
    <property type="entry name" value="HLH, helix-loop-helix DNA-binding domain"/>
    <property type="match status" value="1"/>
</dbReference>
<evidence type="ECO:0000256" key="2">
    <source>
        <dbReference type="ARBA" id="ARBA00023125"/>
    </source>
</evidence>
<dbReference type="InterPro" id="IPR002546">
    <property type="entry name" value="MyoD_N"/>
</dbReference>
<dbReference type="SMART" id="SM00353">
    <property type="entry name" value="HLH"/>
    <property type="match status" value="1"/>
</dbReference>
<dbReference type="PANTHER" id="PTHR11534:SF9">
    <property type="entry name" value="MYOGENIC-DETERMINATION PROTEIN"/>
    <property type="match status" value="1"/>
</dbReference>
<evidence type="ECO:0000256" key="1">
    <source>
        <dbReference type="ARBA" id="ARBA00004123"/>
    </source>
</evidence>
<dbReference type="KEGG" id="clec:106660978"/>
<reference evidence="6" key="1">
    <citation type="submission" date="2022-01" db="UniProtKB">
        <authorList>
            <consortium name="EnsemblMetazoa"/>
        </authorList>
    </citation>
    <scope>IDENTIFICATION</scope>
</reference>
<evidence type="ECO:0000259" key="5">
    <source>
        <dbReference type="PROSITE" id="PS50888"/>
    </source>
</evidence>
<dbReference type="GeneID" id="106660978"/>
<dbReference type="InterPro" id="IPR036638">
    <property type="entry name" value="HLH_DNA-bd_sf"/>
</dbReference>
<evidence type="ECO:0000313" key="6">
    <source>
        <dbReference type="EnsemblMetazoa" id="XP_014239548.1"/>
    </source>
</evidence>
<comment type="subcellular location">
    <subcellularLocation>
        <location evidence="1">Nucleus</location>
    </subcellularLocation>
</comment>
<dbReference type="GO" id="GO:0045663">
    <property type="term" value="P:positive regulation of myoblast differentiation"/>
    <property type="evidence" value="ECO:0007669"/>
    <property type="project" value="TreeGrafter"/>
</dbReference>
<dbReference type="Pfam" id="PF01586">
    <property type="entry name" value="Basic"/>
    <property type="match status" value="1"/>
</dbReference>
<dbReference type="GO" id="GO:0000981">
    <property type="term" value="F:DNA-binding transcription factor activity, RNA polymerase II-specific"/>
    <property type="evidence" value="ECO:0007669"/>
    <property type="project" value="TreeGrafter"/>
</dbReference>
<accession>A0A8I6R711</accession>
<dbReference type="OrthoDB" id="10049614at2759"/>
<dbReference type="EnsemblMetazoa" id="XM_014384062.2">
    <property type="protein sequence ID" value="XP_014239548.1"/>
    <property type="gene ID" value="LOC106660978"/>
</dbReference>
<dbReference type="PANTHER" id="PTHR11534">
    <property type="entry name" value="MYOGENIC FACTOR"/>
    <property type="match status" value="1"/>
</dbReference>
<evidence type="ECO:0000256" key="3">
    <source>
        <dbReference type="ARBA" id="ARBA00023242"/>
    </source>
</evidence>
<dbReference type="GO" id="GO:0005634">
    <property type="term" value="C:nucleus"/>
    <property type="evidence" value="ECO:0007669"/>
    <property type="project" value="UniProtKB-SubCell"/>
</dbReference>
<evidence type="ECO:0000256" key="4">
    <source>
        <dbReference type="SAM" id="MobiDB-lite"/>
    </source>
</evidence>
<evidence type="ECO:0000313" key="7">
    <source>
        <dbReference type="Proteomes" id="UP000494040"/>
    </source>
</evidence>
<name>A0A8I6R711_CIMLE</name>
<keyword evidence="7" id="KW-1185">Reference proteome</keyword>
<dbReference type="GO" id="GO:0046983">
    <property type="term" value="F:protein dimerization activity"/>
    <property type="evidence" value="ECO:0007669"/>
    <property type="project" value="InterPro"/>
</dbReference>
<dbReference type="Gene3D" id="4.10.280.10">
    <property type="entry name" value="Helix-loop-helix DNA-binding domain"/>
    <property type="match status" value="1"/>
</dbReference>
<dbReference type="InterPro" id="IPR011598">
    <property type="entry name" value="bHLH_dom"/>
</dbReference>
<dbReference type="CDD" id="cd19699">
    <property type="entry name" value="bHLH_TS_dMYOD_like"/>
    <property type="match status" value="1"/>
</dbReference>
<sequence length="253" mass="28673">MIQYTGYKETQRPYYFLPDRLDGDKGYYPHSISPSSTGSPQGGDLVSSGRSSVTSSGSETGPWHKNEDADDRLAIRRCDDEEDSSCEEQHVLAPQAHHAERRCLLWACKACKRKSVTVDRRKAATLRERRRLRKVNEAFEVLKRRTSANPTQRLPKVEILRNAIEYIESLEDILHSDSARPRTPPPTYINNPGSPAQYLAEKHDHYGETVKFPQQTEIEGHSINDAGTSSLDCLSLIVESITRQRYDQSQTQA</sequence>
<keyword evidence="2" id="KW-0238">DNA-binding</keyword>
<dbReference type="Pfam" id="PF00010">
    <property type="entry name" value="HLH"/>
    <property type="match status" value="1"/>
</dbReference>
<organism evidence="6 7">
    <name type="scientific">Cimex lectularius</name>
    <name type="common">Bed bug</name>
    <name type="synonym">Acanthia lectularia</name>
    <dbReference type="NCBI Taxonomy" id="79782"/>
    <lineage>
        <taxon>Eukaryota</taxon>
        <taxon>Metazoa</taxon>
        <taxon>Ecdysozoa</taxon>
        <taxon>Arthropoda</taxon>
        <taxon>Hexapoda</taxon>
        <taxon>Insecta</taxon>
        <taxon>Pterygota</taxon>
        <taxon>Neoptera</taxon>
        <taxon>Paraneoptera</taxon>
        <taxon>Hemiptera</taxon>
        <taxon>Heteroptera</taxon>
        <taxon>Panheteroptera</taxon>
        <taxon>Cimicomorpha</taxon>
        <taxon>Cimicidae</taxon>
        <taxon>Cimex</taxon>
    </lineage>
</organism>
<dbReference type="PROSITE" id="PS50888">
    <property type="entry name" value="BHLH"/>
    <property type="match status" value="1"/>
</dbReference>
<proteinExistence type="predicted"/>
<dbReference type="Proteomes" id="UP000494040">
    <property type="component" value="Unassembled WGS sequence"/>
</dbReference>
<feature type="region of interest" description="Disordered" evidence="4">
    <location>
        <begin position="26"/>
        <end position="68"/>
    </location>
</feature>
<dbReference type="GO" id="GO:0007517">
    <property type="term" value="P:muscle organ development"/>
    <property type="evidence" value="ECO:0007669"/>
    <property type="project" value="InterPro"/>
</dbReference>
<dbReference type="GO" id="GO:0000978">
    <property type="term" value="F:RNA polymerase II cis-regulatory region sequence-specific DNA binding"/>
    <property type="evidence" value="ECO:0007669"/>
    <property type="project" value="TreeGrafter"/>
</dbReference>
<dbReference type="AlphaFoldDB" id="A0A8I6R711"/>
<dbReference type="InterPro" id="IPR039704">
    <property type="entry name" value="Myogenic_factor"/>
</dbReference>
<dbReference type="OMA" id="LAIRRCD"/>
<dbReference type="SMART" id="SM00520">
    <property type="entry name" value="BASIC"/>
    <property type="match status" value="1"/>
</dbReference>
<feature type="domain" description="BHLH" evidence="5">
    <location>
        <begin position="119"/>
        <end position="170"/>
    </location>
</feature>
<dbReference type="RefSeq" id="XP_014239548.1">
    <property type="nucleotide sequence ID" value="XM_014384062.2"/>
</dbReference>
<dbReference type="CTD" id="42799"/>
<keyword evidence="3" id="KW-0539">Nucleus</keyword>
<dbReference type="FunFam" id="4.10.280.10:FF:000005">
    <property type="entry name" value="Myogenic factor"/>
    <property type="match status" value="1"/>
</dbReference>
<feature type="compositionally biased region" description="Low complexity" evidence="4">
    <location>
        <begin position="46"/>
        <end position="58"/>
    </location>
</feature>
<protein>
    <recommendedName>
        <fullName evidence="5">BHLH domain-containing protein</fullName>
    </recommendedName>
</protein>